<feature type="chain" id="PRO_5045400644" description="Lipoprotein" evidence="1">
    <location>
        <begin position="27"/>
        <end position="173"/>
    </location>
</feature>
<gene>
    <name evidence="2" type="ORF">H9661_09275</name>
</gene>
<evidence type="ECO:0008006" key="4">
    <source>
        <dbReference type="Google" id="ProtNLM"/>
    </source>
</evidence>
<dbReference type="PROSITE" id="PS51257">
    <property type="entry name" value="PROKAR_LIPOPROTEIN"/>
    <property type="match status" value="1"/>
</dbReference>
<evidence type="ECO:0000313" key="3">
    <source>
        <dbReference type="Proteomes" id="UP000627781"/>
    </source>
</evidence>
<proteinExistence type="predicted"/>
<organism evidence="2 3">
    <name type="scientific">Clostridium cibarium</name>
    <dbReference type="NCBI Taxonomy" id="2762247"/>
    <lineage>
        <taxon>Bacteria</taxon>
        <taxon>Bacillati</taxon>
        <taxon>Bacillota</taxon>
        <taxon>Clostridia</taxon>
        <taxon>Eubacteriales</taxon>
        <taxon>Clostridiaceae</taxon>
        <taxon>Clostridium</taxon>
    </lineage>
</organism>
<sequence length="173" mass="19370">MFKERKFALFTIVVLLISLLFSGCNAKNTIEDAGKNIKQGTEKVSEDAKDIVSKIKDESMGYSKDELKKELAKKGITLEKQDTTSPYFSVKSEDYKIVGGSLIIYEYNLEDKEKIISDLKTVTENGSVINGTKINWLKAPHIYKKGRVVVIYDGDDEAIKTNLKEILGEPLLG</sequence>
<dbReference type="RefSeq" id="WP_143315189.1">
    <property type="nucleotide sequence ID" value="NZ_JACSRA010000012.1"/>
</dbReference>
<reference evidence="2 3" key="1">
    <citation type="submission" date="2020-08" db="EMBL/GenBank/DDBJ databases">
        <title>A Genomic Blueprint of the Chicken Gut Microbiome.</title>
        <authorList>
            <person name="Gilroy R."/>
            <person name="Ravi A."/>
            <person name="Getino M."/>
            <person name="Pursley I."/>
            <person name="Horton D.L."/>
            <person name="Alikhan N.-F."/>
            <person name="Baker D."/>
            <person name="Gharbi K."/>
            <person name="Hall N."/>
            <person name="Watson M."/>
            <person name="Adriaenssens E.M."/>
            <person name="Foster-Nyarko E."/>
            <person name="Jarju S."/>
            <person name="Secka A."/>
            <person name="Antonio M."/>
            <person name="Oren A."/>
            <person name="Chaudhuri R."/>
            <person name="La Ragione R.M."/>
            <person name="Hildebrand F."/>
            <person name="Pallen M.J."/>
        </authorList>
    </citation>
    <scope>NUCLEOTIDE SEQUENCE [LARGE SCALE GENOMIC DNA]</scope>
    <source>
        <strain evidence="2 3">Sa3CVN1</strain>
    </source>
</reference>
<name>A0ABR8PTN9_9CLOT</name>
<dbReference type="EMBL" id="JACSRA010000012">
    <property type="protein sequence ID" value="MBD7911546.1"/>
    <property type="molecule type" value="Genomic_DNA"/>
</dbReference>
<keyword evidence="1" id="KW-0732">Signal</keyword>
<protein>
    <recommendedName>
        <fullName evidence="4">Lipoprotein</fullName>
    </recommendedName>
</protein>
<comment type="caution">
    <text evidence="2">The sequence shown here is derived from an EMBL/GenBank/DDBJ whole genome shotgun (WGS) entry which is preliminary data.</text>
</comment>
<feature type="signal peptide" evidence="1">
    <location>
        <begin position="1"/>
        <end position="26"/>
    </location>
</feature>
<keyword evidence="3" id="KW-1185">Reference proteome</keyword>
<dbReference type="Proteomes" id="UP000627781">
    <property type="component" value="Unassembled WGS sequence"/>
</dbReference>
<accession>A0ABR8PTN9</accession>
<evidence type="ECO:0000256" key="1">
    <source>
        <dbReference type="SAM" id="SignalP"/>
    </source>
</evidence>
<evidence type="ECO:0000313" key="2">
    <source>
        <dbReference type="EMBL" id="MBD7911546.1"/>
    </source>
</evidence>